<dbReference type="GO" id="GO:0046872">
    <property type="term" value="F:metal ion binding"/>
    <property type="evidence" value="ECO:0007669"/>
    <property type="project" value="UniProtKB-UniRule"/>
</dbReference>
<dbReference type="GO" id="GO:0016020">
    <property type="term" value="C:membrane"/>
    <property type="evidence" value="ECO:0007669"/>
    <property type="project" value="TreeGrafter"/>
</dbReference>
<evidence type="ECO:0000259" key="6">
    <source>
        <dbReference type="PROSITE" id="PS50255"/>
    </source>
</evidence>
<protein>
    <submittedName>
        <fullName evidence="8">Cytochrome b5-like</fullName>
    </submittedName>
</protein>
<dbReference type="GeneID" id="106171550"/>
<dbReference type="SMART" id="SM01117">
    <property type="entry name" value="Cyt-b5"/>
    <property type="match status" value="1"/>
</dbReference>
<evidence type="ECO:0000256" key="5">
    <source>
        <dbReference type="RuleBase" id="RU362121"/>
    </source>
</evidence>
<accession>A0A1S3JAH3</accession>
<dbReference type="Pfam" id="PF00173">
    <property type="entry name" value="Cyt-b5"/>
    <property type="match status" value="1"/>
</dbReference>
<dbReference type="Proteomes" id="UP000085678">
    <property type="component" value="Unplaced"/>
</dbReference>
<dbReference type="PANTHER" id="PTHR19359">
    <property type="entry name" value="CYTOCHROME B5"/>
    <property type="match status" value="1"/>
</dbReference>
<evidence type="ECO:0000313" key="8">
    <source>
        <dbReference type="RefSeq" id="XP_013407405.1"/>
    </source>
</evidence>
<dbReference type="InterPro" id="IPR018506">
    <property type="entry name" value="Cyt_B5_heme-BS"/>
</dbReference>
<keyword evidence="1 5" id="KW-0349">Heme</keyword>
<keyword evidence="7" id="KW-1185">Reference proteome</keyword>
<organism evidence="7 8">
    <name type="scientific">Lingula anatina</name>
    <name type="common">Brachiopod</name>
    <name type="synonym">Lingula unguis</name>
    <dbReference type="NCBI Taxonomy" id="7574"/>
    <lineage>
        <taxon>Eukaryota</taxon>
        <taxon>Metazoa</taxon>
        <taxon>Spiralia</taxon>
        <taxon>Lophotrochozoa</taxon>
        <taxon>Brachiopoda</taxon>
        <taxon>Linguliformea</taxon>
        <taxon>Lingulata</taxon>
        <taxon>Lingulida</taxon>
        <taxon>Linguloidea</taxon>
        <taxon>Lingulidae</taxon>
        <taxon>Lingula</taxon>
    </lineage>
</organism>
<comment type="similarity">
    <text evidence="4 5">Belongs to the cytochrome b5 family.</text>
</comment>
<dbReference type="OrthoDB" id="260519at2759"/>
<dbReference type="InterPro" id="IPR050668">
    <property type="entry name" value="Cytochrome_b5"/>
</dbReference>
<feature type="domain" description="Cytochrome b5 heme-binding" evidence="6">
    <location>
        <begin position="7"/>
        <end position="83"/>
    </location>
</feature>
<dbReference type="SUPFAM" id="SSF55856">
    <property type="entry name" value="Cytochrome b5-like heme/steroid binding domain"/>
    <property type="match status" value="1"/>
</dbReference>
<keyword evidence="2 5" id="KW-0479">Metal-binding</keyword>
<keyword evidence="3 5" id="KW-0408">Iron</keyword>
<dbReference type="RefSeq" id="XP_013407405.1">
    <property type="nucleotide sequence ID" value="XM_013551951.1"/>
</dbReference>
<dbReference type="InParanoid" id="A0A1S3JAH3"/>
<name>A0A1S3JAH3_LINAN</name>
<dbReference type="STRING" id="7574.A0A1S3JAH3"/>
<evidence type="ECO:0000256" key="1">
    <source>
        <dbReference type="ARBA" id="ARBA00022617"/>
    </source>
</evidence>
<evidence type="ECO:0000313" key="7">
    <source>
        <dbReference type="Proteomes" id="UP000085678"/>
    </source>
</evidence>
<sequence>MSESQNLKVYRAAEVREQSENGKTWLIIYNKVYDVTEFKYEHPGGEHILNQYSGDDASSIFVYINHSEFALNLMNKYLIGVLHEDDRDNRGEK</sequence>
<dbReference type="KEGG" id="lak:106171550"/>
<reference evidence="8" key="1">
    <citation type="submission" date="2025-08" db="UniProtKB">
        <authorList>
            <consortium name="RefSeq"/>
        </authorList>
    </citation>
    <scope>IDENTIFICATION</scope>
    <source>
        <tissue evidence="8">Gonads</tissue>
    </source>
</reference>
<dbReference type="PROSITE" id="PS00191">
    <property type="entry name" value="CYTOCHROME_B5_1"/>
    <property type="match status" value="1"/>
</dbReference>
<dbReference type="PROSITE" id="PS50255">
    <property type="entry name" value="CYTOCHROME_B5_2"/>
    <property type="match status" value="1"/>
</dbReference>
<evidence type="ECO:0000256" key="3">
    <source>
        <dbReference type="ARBA" id="ARBA00023004"/>
    </source>
</evidence>
<dbReference type="PRINTS" id="PR00363">
    <property type="entry name" value="CYTOCHROMEB5"/>
</dbReference>
<proteinExistence type="inferred from homology"/>
<dbReference type="AlphaFoldDB" id="A0A1S3JAH3"/>
<dbReference type="InterPro" id="IPR001199">
    <property type="entry name" value="Cyt_B5-like_heme/steroid-bd"/>
</dbReference>
<dbReference type="InterPro" id="IPR036400">
    <property type="entry name" value="Cyt_B5-like_heme/steroid_sf"/>
</dbReference>
<dbReference type="GO" id="GO:0020037">
    <property type="term" value="F:heme binding"/>
    <property type="evidence" value="ECO:0007669"/>
    <property type="project" value="UniProtKB-UniRule"/>
</dbReference>
<evidence type="ECO:0000256" key="2">
    <source>
        <dbReference type="ARBA" id="ARBA00022723"/>
    </source>
</evidence>
<evidence type="ECO:0000256" key="4">
    <source>
        <dbReference type="ARBA" id="ARBA00038168"/>
    </source>
</evidence>
<dbReference type="Gene3D" id="3.10.120.10">
    <property type="entry name" value="Cytochrome b5-like heme/steroid binding domain"/>
    <property type="match status" value="1"/>
</dbReference>
<gene>
    <name evidence="8" type="primary">LOC106171550</name>
</gene>